<sequence length="342" mass="36992">MKLKISIFKYVLPLLAAGLVVFAVSHALVAQRAEPQTPPVPPPRSPFGDTVAGAGMVEPSTEASGTGNIAVGAQLPGIITKVAVRIGQDVQGPVRVFGTTVREGDLLFEVDPRLTEADLKVREATVAVNEAQVGVAEATLRTTRDQFERARLSRESGVVSEQDYVTAEQAYLSAQAALAQSRANVLQARAQADQDRTQLKLLRVRAPVTGTILQVNVRPGEYVASAPGQSLVLMGNLRPMHVRVSVDEEDLPRLILHAPARAKIRGDVNQAEVPLTFVRLEPYVVPKTSLTGVNTERVDTRVVQVLFAVDPEHPLVRDKKVLVGQLLDVFIEARPGDKPNRN</sequence>
<dbReference type="InterPro" id="IPR058625">
    <property type="entry name" value="MdtA-like_BSH"/>
</dbReference>
<protein>
    <recommendedName>
        <fullName evidence="2">Multidrug resistance protein MdtA-like barrel-sandwich hybrid domain-containing protein</fullName>
    </recommendedName>
</protein>
<keyword evidence="1" id="KW-0732">Signal</keyword>
<feature type="signal peptide" evidence="1">
    <location>
        <begin position="1"/>
        <end position="32"/>
    </location>
</feature>
<name>A0A6M5YLW0_9BACT</name>
<dbReference type="Gene3D" id="2.40.30.170">
    <property type="match status" value="1"/>
</dbReference>
<accession>A0A6M5YLW0</accession>
<proteinExistence type="predicted"/>
<feature type="domain" description="Multidrug resistance protein MdtA-like barrel-sandwich hybrid" evidence="2">
    <location>
        <begin position="70"/>
        <end position="233"/>
    </location>
</feature>
<organism evidence="3 4">
    <name type="scientific">Frigoriglobus tundricola</name>
    <dbReference type="NCBI Taxonomy" id="2774151"/>
    <lineage>
        <taxon>Bacteria</taxon>
        <taxon>Pseudomonadati</taxon>
        <taxon>Planctomycetota</taxon>
        <taxon>Planctomycetia</taxon>
        <taxon>Gemmatales</taxon>
        <taxon>Gemmataceae</taxon>
        <taxon>Frigoriglobus</taxon>
    </lineage>
</organism>
<dbReference type="Gene3D" id="1.10.287.470">
    <property type="entry name" value="Helix hairpin bin"/>
    <property type="match status" value="1"/>
</dbReference>
<evidence type="ECO:0000259" key="2">
    <source>
        <dbReference type="Pfam" id="PF25917"/>
    </source>
</evidence>
<feature type="chain" id="PRO_5027055152" description="Multidrug resistance protein MdtA-like barrel-sandwich hybrid domain-containing protein" evidence="1">
    <location>
        <begin position="33"/>
        <end position="342"/>
    </location>
</feature>
<dbReference type="AlphaFoldDB" id="A0A6M5YLW0"/>
<dbReference type="KEGG" id="ftj:FTUN_2095"/>
<evidence type="ECO:0000313" key="4">
    <source>
        <dbReference type="Proteomes" id="UP000503447"/>
    </source>
</evidence>
<keyword evidence="4" id="KW-1185">Reference proteome</keyword>
<dbReference type="EMBL" id="CP053452">
    <property type="protein sequence ID" value="QJW94574.1"/>
    <property type="molecule type" value="Genomic_DNA"/>
</dbReference>
<gene>
    <name evidence="3" type="ORF">FTUN_2095</name>
</gene>
<dbReference type="RefSeq" id="WP_171470541.1">
    <property type="nucleotide sequence ID" value="NZ_CP053452.2"/>
</dbReference>
<dbReference type="PANTHER" id="PTHR30469">
    <property type="entry name" value="MULTIDRUG RESISTANCE PROTEIN MDTA"/>
    <property type="match status" value="1"/>
</dbReference>
<dbReference type="GO" id="GO:1990281">
    <property type="term" value="C:efflux pump complex"/>
    <property type="evidence" value="ECO:0007669"/>
    <property type="project" value="TreeGrafter"/>
</dbReference>
<reference evidence="4" key="1">
    <citation type="submission" date="2020-05" db="EMBL/GenBank/DDBJ databases">
        <title>Frigoriglobus tundricola gen. nov., sp. nov., a psychrotolerant cellulolytic planctomycete of the family Gemmataceae with two divergent copies of 16S rRNA gene.</title>
        <authorList>
            <person name="Kulichevskaya I.S."/>
            <person name="Ivanova A.A."/>
            <person name="Naumoff D.G."/>
            <person name="Beletsky A.V."/>
            <person name="Rijpstra W.I.C."/>
            <person name="Sinninghe Damste J.S."/>
            <person name="Mardanov A.V."/>
            <person name="Ravin N.V."/>
            <person name="Dedysh S.N."/>
        </authorList>
    </citation>
    <scope>NUCLEOTIDE SEQUENCE [LARGE SCALE GENOMIC DNA]</scope>
    <source>
        <strain evidence="4">PL17</strain>
    </source>
</reference>
<dbReference type="GO" id="GO:0015562">
    <property type="term" value="F:efflux transmembrane transporter activity"/>
    <property type="evidence" value="ECO:0007669"/>
    <property type="project" value="TreeGrafter"/>
</dbReference>
<dbReference type="Proteomes" id="UP000503447">
    <property type="component" value="Chromosome"/>
</dbReference>
<dbReference type="SUPFAM" id="SSF111369">
    <property type="entry name" value="HlyD-like secretion proteins"/>
    <property type="match status" value="1"/>
</dbReference>
<dbReference type="Pfam" id="PF25917">
    <property type="entry name" value="BSH_RND"/>
    <property type="match status" value="1"/>
</dbReference>
<dbReference type="Gene3D" id="2.40.50.100">
    <property type="match status" value="1"/>
</dbReference>
<dbReference type="PANTHER" id="PTHR30469:SF15">
    <property type="entry name" value="HLYD FAMILY OF SECRETION PROTEINS"/>
    <property type="match status" value="1"/>
</dbReference>
<evidence type="ECO:0000313" key="3">
    <source>
        <dbReference type="EMBL" id="QJW94574.1"/>
    </source>
</evidence>
<evidence type="ECO:0000256" key="1">
    <source>
        <dbReference type="SAM" id="SignalP"/>
    </source>
</evidence>